<feature type="compositionally biased region" description="Low complexity" evidence="1">
    <location>
        <begin position="255"/>
        <end position="270"/>
    </location>
</feature>
<dbReference type="AlphaFoldDB" id="A0A5A7P8V2"/>
<reference evidence="3" key="1">
    <citation type="journal article" date="2019" name="Curr. Biol.">
        <title>Genome Sequence of Striga asiatica Provides Insight into the Evolution of Plant Parasitism.</title>
        <authorList>
            <person name="Yoshida S."/>
            <person name="Kim S."/>
            <person name="Wafula E.K."/>
            <person name="Tanskanen J."/>
            <person name="Kim Y.M."/>
            <person name="Honaas L."/>
            <person name="Yang Z."/>
            <person name="Spallek T."/>
            <person name="Conn C.E."/>
            <person name="Ichihashi Y."/>
            <person name="Cheong K."/>
            <person name="Cui S."/>
            <person name="Der J.P."/>
            <person name="Gundlach H."/>
            <person name="Jiao Y."/>
            <person name="Hori C."/>
            <person name="Ishida J.K."/>
            <person name="Kasahara H."/>
            <person name="Kiba T."/>
            <person name="Kim M.S."/>
            <person name="Koo N."/>
            <person name="Laohavisit A."/>
            <person name="Lee Y.H."/>
            <person name="Lumba S."/>
            <person name="McCourt P."/>
            <person name="Mortimer J.C."/>
            <person name="Mutuku J.M."/>
            <person name="Nomura T."/>
            <person name="Sasaki-Sekimoto Y."/>
            <person name="Seto Y."/>
            <person name="Wang Y."/>
            <person name="Wakatake T."/>
            <person name="Sakakibara H."/>
            <person name="Demura T."/>
            <person name="Yamaguchi S."/>
            <person name="Yoneyama K."/>
            <person name="Manabe R.I."/>
            <person name="Nelson D.C."/>
            <person name="Schulman A.H."/>
            <person name="Timko M.P."/>
            <person name="dePamphilis C.W."/>
            <person name="Choi D."/>
            <person name="Shirasu K."/>
        </authorList>
    </citation>
    <scope>NUCLEOTIDE SEQUENCE [LARGE SCALE GENOMIC DNA]</scope>
    <source>
        <strain evidence="3">cv. UVA1</strain>
    </source>
</reference>
<dbReference type="EMBL" id="BKCP01003335">
    <property type="protein sequence ID" value="GER28994.1"/>
    <property type="molecule type" value="Genomic_DNA"/>
</dbReference>
<dbReference type="Proteomes" id="UP000325081">
    <property type="component" value="Unassembled WGS sequence"/>
</dbReference>
<keyword evidence="3" id="KW-1185">Reference proteome</keyword>
<protein>
    <submittedName>
        <fullName evidence="2">Fungal specific transcription factor domain-containing protein</fullName>
    </submittedName>
</protein>
<sequence length="277" mass="30271">MYIENRLEIAELIAAKAYKNMSTLLPRPPPDNVISIESFFNLVTMAHKFGLRQPVPLVHLRKLSKKKIDLKIGSGIKCSACNQHSEIVATGRIPLDIEDETNTIAIVVYGKDVEELCGHTAAELKDAENYVLVHYIFSTHVVCYVRLYQTNATNYSSVKLYMDEIEGLLDEDEVEDSAEQVAEQIAEQVVELGASDVQLFTPSTKACLEEIESATMNTAVQDVVKPPTASALKFGNISAASSFNPPPNIADEDASYSNDDSAAASAAPSSTMKKPRT</sequence>
<gene>
    <name evidence="2" type="ORF">STAS_04822</name>
</gene>
<feature type="region of interest" description="Disordered" evidence="1">
    <location>
        <begin position="239"/>
        <end position="277"/>
    </location>
</feature>
<comment type="caution">
    <text evidence="2">The sequence shown here is derived from an EMBL/GenBank/DDBJ whole genome shotgun (WGS) entry which is preliminary data.</text>
</comment>
<dbReference type="Gene3D" id="2.40.50.140">
    <property type="entry name" value="Nucleic acid-binding proteins"/>
    <property type="match status" value="1"/>
</dbReference>
<organism evidence="2 3">
    <name type="scientific">Striga asiatica</name>
    <name type="common">Asiatic witchweed</name>
    <name type="synonym">Buchnera asiatica</name>
    <dbReference type="NCBI Taxonomy" id="4170"/>
    <lineage>
        <taxon>Eukaryota</taxon>
        <taxon>Viridiplantae</taxon>
        <taxon>Streptophyta</taxon>
        <taxon>Embryophyta</taxon>
        <taxon>Tracheophyta</taxon>
        <taxon>Spermatophyta</taxon>
        <taxon>Magnoliopsida</taxon>
        <taxon>eudicotyledons</taxon>
        <taxon>Gunneridae</taxon>
        <taxon>Pentapetalae</taxon>
        <taxon>asterids</taxon>
        <taxon>lamiids</taxon>
        <taxon>Lamiales</taxon>
        <taxon>Orobanchaceae</taxon>
        <taxon>Buchnereae</taxon>
        <taxon>Striga</taxon>
    </lineage>
</organism>
<accession>A0A5A7P8V2</accession>
<dbReference type="SUPFAM" id="SSF50249">
    <property type="entry name" value="Nucleic acid-binding proteins"/>
    <property type="match status" value="1"/>
</dbReference>
<evidence type="ECO:0000313" key="3">
    <source>
        <dbReference type="Proteomes" id="UP000325081"/>
    </source>
</evidence>
<evidence type="ECO:0000256" key="1">
    <source>
        <dbReference type="SAM" id="MobiDB-lite"/>
    </source>
</evidence>
<name>A0A5A7P8V2_STRAF</name>
<evidence type="ECO:0000313" key="2">
    <source>
        <dbReference type="EMBL" id="GER28994.1"/>
    </source>
</evidence>
<dbReference type="InterPro" id="IPR012340">
    <property type="entry name" value="NA-bd_OB-fold"/>
</dbReference>
<proteinExistence type="predicted"/>